<dbReference type="Proteomes" id="UP001444661">
    <property type="component" value="Unassembled WGS sequence"/>
</dbReference>
<reference evidence="2 3" key="1">
    <citation type="submission" date="2023-01" db="EMBL/GenBank/DDBJ databases">
        <title>Analysis of 21 Apiospora genomes using comparative genomics revels a genus with tremendous synthesis potential of carbohydrate active enzymes and secondary metabolites.</title>
        <authorList>
            <person name="Sorensen T."/>
        </authorList>
    </citation>
    <scope>NUCLEOTIDE SEQUENCE [LARGE SCALE GENOMIC DNA]</scope>
    <source>
        <strain evidence="2 3">CBS 33761</strain>
    </source>
</reference>
<proteinExistence type="predicted"/>
<accession>A0ABR1S2E0</accession>
<evidence type="ECO:0000313" key="2">
    <source>
        <dbReference type="EMBL" id="KAK8024360.1"/>
    </source>
</evidence>
<feature type="region of interest" description="Disordered" evidence="1">
    <location>
        <begin position="61"/>
        <end position="149"/>
    </location>
</feature>
<name>A0ABR1S2E0_9PEZI</name>
<dbReference type="EMBL" id="JAQQWK010000011">
    <property type="protein sequence ID" value="KAK8024360.1"/>
    <property type="molecule type" value="Genomic_DNA"/>
</dbReference>
<evidence type="ECO:0000313" key="3">
    <source>
        <dbReference type="Proteomes" id="UP001444661"/>
    </source>
</evidence>
<keyword evidence="3" id="KW-1185">Reference proteome</keyword>
<feature type="compositionally biased region" description="Polar residues" evidence="1">
    <location>
        <begin position="61"/>
        <end position="77"/>
    </location>
</feature>
<comment type="caution">
    <text evidence="2">The sequence shown here is derived from an EMBL/GenBank/DDBJ whole genome shotgun (WGS) entry which is preliminary data.</text>
</comment>
<gene>
    <name evidence="2" type="ORF">PG993_012426</name>
</gene>
<feature type="compositionally biased region" description="Basic and acidic residues" evidence="1">
    <location>
        <begin position="107"/>
        <end position="121"/>
    </location>
</feature>
<evidence type="ECO:0000256" key="1">
    <source>
        <dbReference type="SAM" id="MobiDB-lite"/>
    </source>
</evidence>
<organism evidence="2 3">
    <name type="scientific">Apiospora rasikravindrae</name>
    <dbReference type="NCBI Taxonomy" id="990691"/>
    <lineage>
        <taxon>Eukaryota</taxon>
        <taxon>Fungi</taxon>
        <taxon>Dikarya</taxon>
        <taxon>Ascomycota</taxon>
        <taxon>Pezizomycotina</taxon>
        <taxon>Sordariomycetes</taxon>
        <taxon>Xylariomycetidae</taxon>
        <taxon>Amphisphaeriales</taxon>
        <taxon>Apiosporaceae</taxon>
        <taxon>Apiospora</taxon>
    </lineage>
</organism>
<sequence length="149" mass="15936">MPSNVDDDATCTDALALSFHIPDMIAHDDRIAQSGEDINSLLTEYPAPLVLGKTVSAATRSLSATRTKSQYDKSVQPASWKPTIRPGRRGDGGDEGPGNLTIPDFMLSKRDGGPNKGRGDGKQPSPHHKAYQGIAEYTQPSPPLKARLA</sequence>
<protein>
    <submittedName>
        <fullName evidence="2">Uncharacterized protein</fullName>
    </submittedName>
</protein>